<proteinExistence type="predicted"/>
<sequence>MTLIVVENRDTTDGLVNVVGKKNSILINQSNSNRLLFNAKKNKVKMVVSNMFSNLTSMEIRLKMQELGWDSKDQIAEGGWINGHVYSIWFERYNWHGRRTLAITGRHVCFHRHTNDVGMIDTVTRLCAEQALKAYKDFPDTIPCIDADGETVKDVILGDWNDPKAFVKSSKTLDDKEE</sequence>
<organism evidence="1 2">
    <name type="scientific">Paenibacillus polymyxa (strain SC2)</name>
    <name type="common">Bacillus polymyxa</name>
    <dbReference type="NCBI Taxonomy" id="886882"/>
    <lineage>
        <taxon>Bacteria</taxon>
        <taxon>Bacillati</taxon>
        <taxon>Bacillota</taxon>
        <taxon>Bacilli</taxon>
        <taxon>Bacillales</taxon>
        <taxon>Paenibacillaceae</taxon>
        <taxon>Paenibacillus</taxon>
    </lineage>
</organism>
<evidence type="ECO:0000313" key="2">
    <source>
        <dbReference type="Proteomes" id="UP000006868"/>
    </source>
</evidence>
<dbReference type="RefSeq" id="WP_043886198.1">
    <property type="nucleotide sequence ID" value="NC_014628.2"/>
</dbReference>
<evidence type="ECO:0000313" key="1">
    <source>
        <dbReference type="EMBL" id="AKA44359.1"/>
    </source>
</evidence>
<dbReference type="AlphaFoldDB" id="A0A0D5ZCR2"/>
<protein>
    <submittedName>
        <fullName evidence="1">Uncharacterized protein</fullName>
    </submittedName>
</protein>
<reference evidence="1 2" key="1">
    <citation type="journal article" date="2011" name="J. Bacteriol.">
        <title>Complete genome sequence of Paenibacillus polymyxa SC2, a strain of plant growth-promoting Rhizobacterium with broad-spectrum antimicrobial activity.</title>
        <authorList>
            <person name="Ma M."/>
            <person name="Wang C."/>
            <person name="Ding Y."/>
            <person name="Li L."/>
            <person name="Shen D."/>
            <person name="Jiang X."/>
            <person name="Guan D."/>
            <person name="Cao F."/>
            <person name="Chen H."/>
            <person name="Feng R."/>
            <person name="Wang X."/>
            <person name="Ge Y."/>
            <person name="Yao L."/>
            <person name="Bing X."/>
            <person name="Yang X."/>
            <person name="Li J."/>
            <person name="Du B."/>
        </authorList>
    </citation>
    <scope>NUCLEOTIDE SEQUENCE [LARGE SCALE GENOMIC DNA]</scope>
    <source>
        <strain evidence="1 2">SC2</strain>
        <plasmid evidence="2">pSC2</plasmid>
    </source>
</reference>
<dbReference type="PATRIC" id="fig|886882.15.peg.5644"/>
<dbReference type="KEGG" id="ppm:PPSC2_26710"/>
<dbReference type="HOGENOM" id="CLU_1509181_0_0_9"/>
<accession>A0A0D5ZCR2</accession>
<dbReference type="EMBL" id="CP002214">
    <property type="protein sequence ID" value="AKA44359.1"/>
    <property type="molecule type" value="Genomic_DNA"/>
</dbReference>
<dbReference type="Proteomes" id="UP000006868">
    <property type="component" value="Plasmid pSC2"/>
</dbReference>
<geneLocation type="plasmid" evidence="1 2">
    <name>pSC2</name>
</geneLocation>
<keyword evidence="1" id="KW-0614">Plasmid</keyword>
<name>A0A0D5ZCR2_PAEPS</name>
<gene>
    <name evidence="1" type="ORF">PPSC2_26710</name>
</gene>